<dbReference type="InterPro" id="IPR056792">
    <property type="entry name" value="PRC_RimM"/>
</dbReference>
<reference evidence="8 9" key="1">
    <citation type="submission" date="2017-07" db="EMBL/GenBank/DDBJ databases">
        <title>Elstera cyanobacteriorum sp. nov., a novel bacterium isolated from cyanobacterial aggregates in a eutrophic lake.</title>
        <authorList>
            <person name="Cai H."/>
        </authorList>
    </citation>
    <scope>NUCLEOTIDE SEQUENCE [LARGE SCALE GENOMIC DNA]</scope>
    <source>
        <strain evidence="8 9">TH019</strain>
    </source>
</reference>
<comment type="subunit">
    <text evidence="5">Binds ribosomal protein uS19.</text>
</comment>
<evidence type="ECO:0000256" key="5">
    <source>
        <dbReference type="HAMAP-Rule" id="MF_00014"/>
    </source>
</evidence>
<dbReference type="SUPFAM" id="SSF50447">
    <property type="entry name" value="Translation proteins"/>
    <property type="match status" value="1"/>
</dbReference>
<dbReference type="AlphaFoldDB" id="A0A255XJ70"/>
<evidence type="ECO:0000256" key="4">
    <source>
        <dbReference type="ARBA" id="ARBA00023186"/>
    </source>
</evidence>
<dbReference type="InterPro" id="IPR011033">
    <property type="entry name" value="PRC_barrel-like_sf"/>
</dbReference>
<keyword evidence="3 5" id="KW-0698">rRNA processing</keyword>
<keyword evidence="9" id="KW-1185">Reference proteome</keyword>
<dbReference type="GO" id="GO:0006364">
    <property type="term" value="P:rRNA processing"/>
    <property type="evidence" value="ECO:0007669"/>
    <property type="project" value="UniProtKB-UniRule"/>
</dbReference>
<feature type="domain" description="Ribosome maturation factor RimM PRC barrel" evidence="7">
    <location>
        <begin position="109"/>
        <end position="175"/>
    </location>
</feature>
<comment type="function">
    <text evidence="5">An accessory protein needed during the final step in the assembly of 30S ribosomal subunit, possibly for assembly of the head region. Essential for efficient processing of 16S rRNA. May be needed both before and after RbfA during the maturation of 16S rRNA. It has affinity for free ribosomal 30S subunits but not for 70S ribosomes.</text>
</comment>
<dbReference type="InterPro" id="IPR036976">
    <property type="entry name" value="RimM_N_sf"/>
</dbReference>
<dbReference type="OrthoDB" id="9788191at2"/>
<comment type="subcellular location">
    <subcellularLocation>
        <location evidence="5">Cytoplasm</location>
    </subcellularLocation>
</comment>
<dbReference type="NCBIfam" id="TIGR02273">
    <property type="entry name" value="16S_RimM"/>
    <property type="match status" value="1"/>
</dbReference>
<feature type="domain" description="RimM N-terminal" evidence="6">
    <location>
        <begin position="12"/>
        <end position="95"/>
    </location>
</feature>
<dbReference type="Pfam" id="PF01782">
    <property type="entry name" value="RimM"/>
    <property type="match status" value="1"/>
</dbReference>
<dbReference type="SUPFAM" id="SSF50346">
    <property type="entry name" value="PRC-barrel domain"/>
    <property type="match status" value="1"/>
</dbReference>
<proteinExistence type="inferred from homology"/>
<evidence type="ECO:0000256" key="3">
    <source>
        <dbReference type="ARBA" id="ARBA00022552"/>
    </source>
</evidence>
<comment type="caution">
    <text evidence="8">The sequence shown here is derived from an EMBL/GenBank/DDBJ whole genome shotgun (WGS) entry which is preliminary data.</text>
</comment>
<dbReference type="Gene3D" id="2.30.30.240">
    <property type="entry name" value="PRC-barrel domain"/>
    <property type="match status" value="1"/>
</dbReference>
<organism evidence="8 9">
    <name type="scientific">Elstera cyanobacteriorum</name>
    <dbReference type="NCBI Taxonomy" id="2022747"/>
    <lineage>
        <taxon>Bacteria</taxon>
        <taxon>Pseudomonadati</taxon>
        <taxon>Pseudomonadota</taxon>
        <taxon>Alphaproteobacteria</taxon>
        <taxon>Rhodospirillales</taxon>
        <taxon>Rhodospirillaceae</taxon>
        <taxon>Elstera</taxon>
    </lineage>
</organism>
<sequence length="193" mass="20410">MTSPSDTASRLCVGRFAGAQGVRGLVRLQSFTADPKDILRYRPLFDEQGRELRLASGGQAPKGAKGDVLVLKVDGVADRDAAQALNGLRVYVDRAALPQLEGEEDFYHADLIGCACVTEEGETLGLVRAVHDFGAGDVLDVAGGARGSLLLPFTKAVVPTVSITERRLTVRLPVEVAGEPGRDRAEPDAEDAA</sequence>
<dbReference type="PANTHER" id="PTHR33692">
    <property type="entry name" value="RIBOSOME MATURATION FACTOR RIMM"/>
    <property type="match status" value="1"/>
</dbReference>
<dbReference type="GO" id="GO:0005840">
    <property type="term" value="C:ribosome"/>
    <property type="evidence" value="ECO:0007669"/>
    <property type="project" value="InterPro"/>
</dbReference>
<gene>
    <name evidence="5 8" type="primary">rimM</name>
    <name evidence="8" type="ORF">CHR90_18780</name>
</gene>
<dbReference type="InterPro" id="IPR009000">
    <property type="entry name" value="Transl_B-barrel_sf"/>
</dbReference>
<keyword evidence="4 5" id="KW-0143">Chaperone</keyword>
<protein>
    <recommendedName>
        <fullName evidence="5">Ribosome maturation factor RimM</fullName>
    </recommendedName>
</protein>
<dbReference type="GO" id="GO:0042274">
    <property type="term" value="P:ribosomal small subunit biogenesis"/>
    <property type="evidence" value="ECO:0007669"/>
    <property type="project" value="UniProtKB-UniRule"/>
</dbReference>
<dbReference type="PANTHER" id="PTHR33692:SF1">
    <property type="entry name" value="RIBOSOME MATURATION FACTOR RIMM"/>
    <property type="match status" value="1"/>
</dbReference>
<evidence type="ECO:0000313" key="8">
    <source>
        <dbReference type="EMBL" id="OYQ17007.1"/>
    </source>
</evidence>
<dbReference type="HAMAP" id="MF_00014">
    <property type="entry name" value="Ribosome_mat_RimM"/>
    <property type="match status" value="1"/>
</dbReference>
<keyword evidence="2 5" id="KW-0690">Ribosome biogenesis</keyword>
<dbReference type="Proteomes" id="UP000216361">
    <property type="component" value="Unassembled WGS sequence"/>
</dbReference>
<dbReference type="Gene3D" id="2.40.30.60">
    <property type="entry name" value="RimM"/>
    <property type="match status" value="1"/>
</dbReference>
<keyword evidence="1 5" id="KW-0963">Cytoplasm</keyword>
<dbReference type="Pfam" id="PF24986">
    <property type="entry name" value="PRC_RimM"/>
    <property type="match status" value="1"/>
</dbReference>
<comment type="similarity">
    <text evidence="5">Belongs to the RimM family.</text>
</comment>
<evidence type="ECO:0000313" key="9">
    <source>
        <dbReference type="Proteomes" id="UP000216361"/>
    </source>
</evidence>
<comment type="domain">
    <text evidence="5">The PRC barrel domain binds ribosomal protein uS19.</text>
</comment>
<dbReference type="GO" id="GO:0005737">
    <property type="term" value="C:cytoplasm"/>
    <property type="evidence" value="ECO:0007669"/>
    <property type="project" value="UniProtKB-SubCell"/>
</dbReference>
<dbReference type="InterPro" id="IPR011961">
    <property type="entry name" value="RimM"/>
</dbReference>
<dbReference type="EMBL" id="NOXS01000035">
    <property type="protein sequence ID" value="OYQ17007.1"/>
    <property type="molecule type" value="Genomic_DNA"/>
</dbReference>
<evidence type="ECO:0000259" key="6">
    <source>
        <dbReference type="Pfam" id="PF01782"/>
    </source>
</evidence>
<accession>A0A255XJ70</accession>
<dbReference type="GO" id="GO:0043022">
    <property type="term" value="F:ribosome binding"/>
    <property type="evidence" value="ECO:0007669"/>
    <property type="project" value="InterPro"/>
</dbReference>
<dbReference type="RefSeq" id="WP_094410644.1">
    <property type="nucleotide sequence ID" value="NZ_BMJZ01000002.1"/>
</dbReference>
<evidence type="ECO:0000256" key="2">
    <source>
        <dbReference type="ARBA" id="ARBA00022517"/>
    </source>
</evidence>
<evidence type="ECO:0000259" key="7">
    <source>
        <dbReference type="Pfam" id="PF24986"/>
    </source>
</evidence>
<name>A0A255XJ70_9PROT</name>
<dbReference type="InterPro" id="IPR002676">
    <property type="entry name" value="RimM_N"/>
</dbReference>
<evidence type="ECO:0000256" key="1">
    <source>
        <dbReference type="ARBA" id="ARBA00022490"/>
    </source>
</evidence>